<accession>A0AAD5BAR1</accession>
<evidence type="ECO:0000256" key="2">
    <source>
        <dbReference type="SAM" id="MobiDB-lite"/>
    </source>
</evidence>
<reference evidence="3 4" key="1">
    <citation type="journal article" date="2022" name="DNA Res.">
        <title>Genome analysis of five recently described species of the CUG-Ser clade uncovers Candida theae as a new hybrid lineage with pathogenic potential in the Candida parapsilosis species complex.</title>
        <authorList>
            <person name="Mixao V."/>
            <person name="Del Olmo V."/>
            <person name="Hegedusova E."/>
            <person name="Saus E."/>
            <person name="Pryszcz L."/>
            <person name="Cillingova A."/>
            <person name="Nosek J."/>
            <person name="Gabaldon T."/>
        </authorList>
    </citation>
    <scope>NUCLEOTIDE SEQUENCE [LARGE SCALE GENOMIC DNA]</scope>
    <source>
        <strain evidence="3 4">CBS 12239</strain>
    </source>
</reference>
<dbReference type="RefSeq" id="XP_051606566.1">
    <property type="nucleotide sequence ID" value="XM_051754442.1"/>
</dbReference>
<proteinExistence type="predicted"/>
<dbReference type="AlphaFoldDB" id="A0AAD5BAR1"/>
<dbReference type="GeneID" id="76152930"/>
<evidence type="ECO:0000256" key="1">
    <source>
        <dbReference type="SAM" id="Coils"/>
    </source>
</evidence>
<evidence type="ECO:0000313" key="4">
    <source>
        <dbReference type="Proteomes" id="UP001204833"/>
    </source>
</evidence>
<name>A0AAD5BAR1_9ASCO</name>
<keyword evidence="1" id="KW-0175">Coiled coil</keyword>
<feature type="compositionally biased region" description="Basic residues" evidence="2">
    <location>
        <begin position="25"/>
        <end position="37"/>
    </location>
</feature>
<feature type="coiled-coil region" evidence="1">
    <location>
        <begin position="142"/>
        <end position="176"/>
    </location>
</feature>
<protein>
    <submittedName>
        <fullName evidence="3">Uncharacterized protein</fullName>
    </submittedName>
</protein>
<feature type="compositionally biased region" description="Polar residues" evidence="2">
    <location>
        <begin position="51"/>
        <end position="78"/>
    </location>
</feature>
<comment type="caution">
    <text evidence="3">The sequence shown here is derived from an EMBL/GenBank/DDBJ whole genome shotgun (WGS) entry which is preliminary data.</text>
</comment>
<dbReference type="Proteomes" id="UP001204833">
    <property type="component" value="Unassembled WGS sequence"/>
</dbReference>
<evidence type="ECO:0000313" key="3">
    <source>
        <dbReference type="EMBL" id="KAI5949056.1"/>
    </source>
</evidence>
<keyword evidence="4" id="KW-1185">Reference proteome</keyword>
<feature type="compositionally biased region" description="Acidic residues" evidence="2">
    <location>
        <begin position="1"/>
        <end position="17"/>
    </location>
</feature>
<gene>
    <name evidence="3" type="ORF">KGF57_004886</name>
</gene>
<dbReference type="EMBL" id="JAIHNG010000165">
    <property type="protein sequence ID" value="KAI5949056.1"/>
    <property type="molecule type" value="Genomic_DNA"/>
</dbReference>
<organism evidence="3 4">
    <name type="scientific">Candida theae</name>
    <dbReference type="NCBI Taxonomy" id="1198502"/>
    <lineage>
        <taxon>Eukaryota</taxon>
        <taxon>Fungi</taxon>
        <taxon>Dikarya</taxon>
        <taxon>Ascomycota</taxon>
        <taxon>Saccharomycotina</taxon>
        <taxon>Pichiomycetes</taxon>
        <taxon>Debaryomycetaceae</taxon>
        <taxon>Candida/Lodderomyces clade</taxon>
        <taxon>Candida</taxon>
    </lineage>
</organism>
<feature type="region of interest" description="Disordered" evidence="2">
    <location>
        <begin position="1"/>
        <end position="83"/>
    </location>
</feature>
<sequence length="596" mass="68879">MDSDEIESTSSEEDDLFDIFNLRKSSPKPKPKPKPKPQKTYSRSTRRHNIQESQSESFSYKTTGASQCNGSATESSPQPRKKRVILSSNTCQKRYFNKSKFDDSDDDDILNIDVPPVFKTSAKSHQVYEKQQQVNQKIADQKRFEELRKQQKESRMKRLLDELNQEEGRKYDLERDKAYLESLLAKDESGVDGYGISRYFCSLKSSIFDETVLSNYDLGSEISQSLRFLIARNPQAGYVKIKSQFKSFVLRSMTSANLGYLKSLSSLIRLNDDPVFNENEFKDLLIKIGLDPRLIKSDAGLVLKIEHKSSGLELQLQRLSLVFMTYLHSSDVDFETVARFFLLVISDYNANKYELRGLMSFIHDNFPLLCAKVDDAQDLVTQLMVLISGIHTCLPHHNNKEKVNKMDLELHHNIIKLINVTFAADKRLCPVIHELNLQFLLGSDYRQRVHRFTKQNLIYHIANDIIIEDNIKDLLELNDLQTADKIYAFYYKVKILPFILVNPFNFSLDREKNMKVLRSMKSSVERILQSCYGLIRDLGSVNIELVMAAVKTGVDSFSFDREEMVRFLTDLHQDLSLQCDKLESDLKVINQDFFYG</sequence>